<reference evidence="2" key="1">
    <citation type="submission" date="2019-01" db="EMBL/GenBank/DDBJ databases">
        <title>Draft genome sequences of three monokaryotic isolates of the white-rot basidiomycete fungus Dichomitus squalens.</title>
        <authorList>
            <consortium name="DOE Joint Genome Institute"/>
            <person name="Lopez S.C."/>
            <person name="Andreopoulos B."/>
            <person name="Pangilinan J."/>
            <person name="Lipzen A."/>
            <person name="Riley R."/>
            <person name="Ahrendt S."/>
            <person name="Ng V."/>
            <person name="Barry K."/>
            <person name="Daum C."/>
            <person name="Grigoriev I.V."/>
            <person name="Hilden K.S."/>
            <person name="Makela M.R."/>
            <person name="de Vries R.P."/>
        </authorList>
    </citation>
    <scope>NUCLEOTIDE SEQUENCE [LARGE SCALE GENOMIC DNA]</scope>
    <source>
        <strain evidence="2">OM18370.1</strain>
    </source>
</reference>
<feature type="compositionally biased region" description="Polar residues" evidence="1">
    <location>
        <begin position="11"/>
        <end position="21"/>
    </location>
</feature>
<dbReference type="Proteomes" id="UP000292957">
    <property type="component" value="Unassembled WGS sequence"/>
</dbReference>
<sequence>MSETGIHRSPTKSGSIRRSPSISDAVHRNLLESDAVHRNPLTFPVPSILLLSTVGFCSPFPRAHLSCSGTTPMSLSEM</sequence>
<name>A0A4Q9M8A0_9APHY</name>
<proteinExistence type="predicted"/>
<feature type="region of interest" description="Disordered" evidence="1">
    <location>
        <begin position="1"/>
        <end position="21"/>
    </location>
</feature>
<dbReference type="AlphaFoldDB" id="A0A4Q9M8A0"/>
<evidence type="ECO:0000256" key="1">
    <source>
        <dbReference type="SAM" id="MobiDB-lite"/>
    </source>
</evidence>
<evidence type="ECO:0000313" key="2">
    <source>
        <dbReference type="EMBL" id="TBU23310.1"/>
    </source>
</evidence>
<gene>
    <name evidence="2" type="ORF">BD311DRAFT_768778</name>
</gene>
<accession>A0A4Q9M8A0</accession>
<protein>
    <submittedName>
        <fullName evidence="2">Uncharacterized protein</fullName>
    </submittedName>
</protein>
<dbReference type="EMBL" id="ML143509">
    <property type="protein sequence ID" value="TBU23310.1"/>
    <property type="molecule type" value="Genomic_DNA"/>
</dbReference>
<organism evidence="2">
    <name type="scientific">Dichomitus squalens</name>
    <dbReference type="NCBI Taxonomy" id="114155"/>
    <lineage>
        <taxon>Eukaryota</taxon>
        <taxon>Fungi</taxon>
        <taxon>Dikarya</taxon>
        <taxon>Basidiomycota</taxon>
        <taxon>Agaricomycotina</taxon>
        <taxon>Agaricomycetes</taxon>
        <taxon>Polyporales</taxon>
        <taxon>Polyporaceae</taxon>
        <taxon>Dichomitus</taxon>
    </lineage>
</organism>